<keyword evidence="3" id="KW-0597">Phosphoprotein</keyword>
<dbReference type="Pfam" id="PF10495">
    <property type="entry name" value="PACT_coil_coil"/>
    <property type="match status" value="1"/>
</dbReference>
<feature type="compositionally biased region" description="Low complexity" evidence="7">
    <location>
        <begin position="2531"/>
        <end position="2541"/>
    </location>
</feature>
<evidence type="ECO:0000259" key="8">
    <source>
        <dbReference type="SMART" id="SM01188"/>
    </source>
</evidence>
<evidence type="ECO:0000256" key="7">
    <source>
        <dbReference type="SAM" id="MobiDB-lite"/>
    </source>
</evidence>
<dbReference type="GO" id="GO:0003677">
    <property type="term" value="F:DNA binding"/>
    <property type="evidence" value="ECO:0007669"/>
    <property type="project" value="InterPro"/>
</dbReference>
<keyword evidence="4 6" id="KW-0175">Coiled coil</keyword>
<dbReference type="Proteomes" id="UP000808372">
    <property type="component" value="Chromosome 7"/>
</dbReference>
<feature type="compositionally biased region" description="Polar residues" evidence="7">
    <location>
        <begin position="3908"/>
        <end position="3927"/>
    </location>
</feature>
<feature type="region of interest" description="Disordered" evidence="7">
    <location>
        <begin position="375"/>
        <end position="399"/>
    </location>
</feature>
<feature type="region of interest" description="Disordered" evidence="7">
    <location>
        <begin position="326"/>
        <end position="358"/>
    </location>
</feature>
<dbReference type="InterPro" id="IPR019528">
    <property type="entry name" value="PACT_domain"/>
</dbReference>
<dbReference type="InterPro" id="IPR005539">
    <property type="entry name" value="ELK_dom"/>
</dbReference>
<accession>A0A8U0R1P7</accession>
<keyword evidence="2" id="KW-0963">Cytoplasm</keyword>
<feature type="domain" description="ELK" evidence="8">
    <location>
        <begin position="1851"/>
        <end position="1872"/>
    </location>
</feature>
<feature type="compositionally biased region" description="Basic and acidic residues" evidence="7">
    <location>
        <begin position="375"/>
        <end position="384"/>
    </location>
</feature>
<feature type="domain" description="ELK" evidence="8">
    <location>
        <begin position="1278"/>
        <end position="1301"/>
    </location>
</feature>
<feature type="compositionally biased region" description="Pro residues" evidence="7">
    <location>
        <begin position="2792"/>
        <end position="2802"/>
    </location>
</feature>
<dbReference type="GO" id="GO:0005813">
    <property type="term" value="C:centrosome"/>
    <property type="evidence" value="ECO:0007669"/>
    <property type="project" value="UniProtKB-SubCell"/>
</dbReference>
<feature type="coiled-coil region" evidence="6">
    <location>
        <begin position="1368"/>
        <end position="1402"/>
    </location>
</feature>
<feature type="coiled-coil region" evidence="6">
    <location>
        <begin position="990"/>
        <end position="1017"/>
    </location>
</feature>
<feature type="compositionally biased region" description="Polar residues" evidence="7">
    <location>
        <begin position="473"/>
        <end position="491"/>
    </location>
</feature>
<dbReference type="GO" id="GO:0007165">
    <property type="term" value="P:signal transduction"/>
    <property type="evidence" value="ECO:0007669"/>
    <property type="project" value="InterPro"/>
</dbReference>
<feature type="region of interest" description="Disordered" evidence="7">
    <location>
        <begin position="2531"/>
        <end position="2564"/>
    </location>
</feature>
<feature type="compositionally biased region" description="Basic and acidic residues" evidence="7">
    <location>
        <begin position="2139"/>
        <end position="2149"/>
    </location>
</feature>
<dbReference type="PANTHER" id="PTHR44981:SF3">
    <property type="entry name" value="PERICENTRIN"/>
    <property type="match status" value="1"/>
</dbReference>
<feature type="domain" description="ELK" evidence="8">
    <location>
        <begin position="1391"/>
        <end position="1412"/>
    </location>
</feature>
<feature type="coiled-coil region" evidence="6">
    <location>
        <begin position="558"/>
        <end position="623"/>
    </location>
</feature>
<feature type="coiled-coil region" evidence="6">
    <location>
        <begin position="2016"/>
        <end position="2116"/>
    </location>
</feature>
<feature type="region of interest" description="Disordered" evidence="7">
    <location>
        <begin position="834"/>
        <end position="854"/>
    </location>
</feature>
<feature type="domain" description="ELK" evidence="8">
    <location>
        <begin position="1555"/>
        <end position="1576"/>
    </location>
</feature>
<feature type="region of interest" description="Disordered" evidence="7">
    <location>
        <begin position="3137"/>
        <end position="3162"/>
    </location>
</feature>
<dbReference type="SMART" id="SM01188">
    <property type="entry name" value="ELK"/>
    <property type="match status" value="5"/>
</dbReference>
<feature type="compositionally biased region" description="Polar residues" evidence="7">
    <location>
        <begin position="2150"/>
        <end position="2159"/>
    </location>
</feature>
<feature type="region of interest" description="Disordered" evidence="7">
    <location>
        <begin position="928"/>
        <end position="952"/>
    </location>
</feature>
<feature type="compositionally biased region" description="Polar residues" evidence="7">
    <location>
        <begin position="2781"/>
        <end position="2791"/>
    </location>
</feature>
<feature type="coiled-coil region" evidence="6">
    <location>
        <begin position="1266"/>
        <end position="1313"/>
    </location>
</feature>
<feature type="coiled-coil region" evidence="6">
    <location>
        <begin position="2596"/>
        <end position="2651"/>
    </location>
</feature>
<feature type="region of interest" description="Disordered" evidence="7">
    <location>
        <begin position="2863"/>
        <end position="2888"/>
    </location>
</feature>
<evidence type="ECO:0000313" key="9">
    <source>
        <dbReference type="Proteomes" id="UP000808372"/>
    </source>
</evidence>
<dbReference type="RefSeq" id="XP_038853253.1">
    <property type="nucleotide sequence ID" value="XM_038997325.1"/>
</dbReference>
<feature type="compositionally biased region" description="Polar residues" evidence="7">
    <location>
        <begin position="500"/>
        <end position="513"/>
    </location>
</feature>
<name>A0A8U0R1P7_SALNM</name>
<evidence type="ECO:0000313" key="10">
    <source>
        <dbReference type="RefSeq" id="XP_038853253.1"/>
    </source>
</evidence>
<feature type="coiled-coil region" evidence="6">
    <location>
        <begin position="1098"/>
        <end position="1205"/>
    </location>
</feature>
<dbReference type="GeneID" id="120050773"/>
<feature type="region of interest" description="Disordered" evidence="7">
    <location>
        <begin position="2780"/>
        <end position="2817"/>
    </location>
</feature>
<keyword evidence="5" id="KW-0206">Cytoskeleton</keyword>
<dbReference type="PANTHER" id="PTHR44981">
    <property type="entry name" value="PERICENTRIN-LIKE PROTEIN, ISOFORM F"/>
    <property type="match status" value="1"/>
</dbReference>
<protein>
    <submittedName>
        <fullName evidence="10">Pericentrin-like</fullName>
    </submittedName>
</protein>
<evidence type="ECO:0000256" key="1">
    <source>
        <dbReference type="ARBA" id="ARBA00004300"/>
    </source>
</evidence>
<proteinExistence type="predicted"/>
<feature type="region of interest" description="Disordered" evidence="7">
    <location>
        <begin position="473"/>
        <end position="538"/>
    </location>
</feature>
<feature type="compositionally biased region" description="Basic and acidic residues" evidence="7">
    <location>
        <begin position="837"/>
        <end position="854"/>
    </location>
</feature>
<comment type="subcellular location">
    <subcellularLocation>
        <location evidence="1">Cytoplasm</location>
        <location evidence="1">Cytoskeleton</location>
        <location evidence="1">Microtubule organizing center</location>
        <location evidence="1">Centrosome</location>
    </subcellularLocation>
</comment>
<feature type="coiled-coil region" evidence="6">
    <location>
        <begin position="2964"/>
        <end position="3062"/>
    </location>
</feature>
<feature type="coiled-coil region" evidence="6">
    <location>
        <begin position="3091"/>
        <end position="3125"/>
    </location>
</feature>
<feature type="compositionally biased region" description="Basic and acidic residues" evidence="7">
    <location>
        <begin position="2542"/>
        <end position="2560"/>
    </location>
</feature>
<feature type="coiled-coil region" evidence="6">
    <location>
        <begin position="1528"/>
        <end position="1673"/>
    </location>
</feature>
<reference evidence="10" key="1">
    <citation type="submission" date="2025-08" db="UniProtKB">
        <authorList>
            <consortium name="RefSeq"/>
        </authorList>
    </citation>
    <scope>IDENTIFICATION</scope>
    <source>
        <tissue evidence="10">White muscle</tissue>
    </source>
</reference>
<feature type="coiled-coil region" evidence="6">
    <location>
        <begin position="3567"/>
        <end position="3594"/>
    </location>
</feature>
<feature type="compositionally biased region" description="Basic and acidic residues" evidence="7">
    <location>
        <begin position="1"/>
        <end position="14"/>
    </location>
</feature>
<evidence type="ECO:0000256" key="5">
    <source>
        <dbReference type="ARBA" id="ARBA00023212"/>
    </source>
</evidence>
<evidence type="ECO:0000256" key="4">
    <source>
        <dbReference type="ARBA" id="ARBA00023054"/>
    </source>
</evidence>
<feature type="coiled-coil region" evidence="6">
    <location>
        <begin position="3508"/>
        <end position="3535"/>
    </location>
</feature>
<feature type="coiled-coil region" evidence="6">
    <location>
        <begin position="2696"/>
        <end position="2768"/>
    </location>
</feature>
<feature type="compositionally biased region" description="Polar residues" evidence="7">
    <location>
        <begin position="4085"/>
        <end position="4116"/>
    </location>
</feature>
<feature type="region of interest" description="Disordered" evidence="7">
    <location>
        <begin position="3207"/>
        <end position="3246"/>
    </location>
</feature>
<feature type="region of interest" description="Disordered" evidence="7">
    <location>
        <begin position="788"/>
        <end position="810"/>
    </location>
</feature>
<dbReference type="KEGG" id="snh:120050773"/>
<dbReference type="GO" id="GO:0005737">
    <property type="term" value="C:cytoplasm"/>
    <property type="evidence" value="ECO:0007669"/>
    <property type="project" value="UniProtKB-ARBA"/>
</dbReference>
<feature type="coiled-coil region" evidence="6">
    <location>
        <begin position="2275"/>
        <end position="2340"/>
    </location>
</feature>
<gene>
    <name evidence="10" type="primary">LOC120050773</name>
</gene>
<feature type="region of interest" description="Disordered" evidence="7">
    <location>
        <begin position="1"/>
        <end position="62"/>
    </location>
</feature>
<organism evidence="9 10">
    <name type="scientific">Salvelinus namaycush</name>
    <name type="common">Lake trout</name>
    <name type="synonym">Salmo namaycush</name>
    <dbReference type="NCBI Taxonomy" id="8040"/>
    <lineage>
        <taxon>Eukaryota</taxon>
        <taxon>Metazoa</taxon>
        <taxon>Chordata</taxon>
        <taxon>Craniata</taxon>
        <taxon>Vertebrata</taxon>
        <taxon>Euteleostomi</taxon>
        <taxon>Actinopterygii</taxon>
        <taxon>Neopterygii</taxon>
        <taxon>Teleostei</taxon>
        <taxon>Protacanthopterygii</taxon>
        <taxon>Salmoniformes</taxon>
        <taxon>Salmonidae</taxon>
        <taxon>Salmoninae</taxon>
        <taxon>Salvelinus</taxon>
    </lineage>
</organism>
<feature type="region of interest" description="Disordered" evidence="7">
    <location>
        <begin position="2139"/>
        <end position="2161"/>
    </location>
</feature>
<feature type="region of interest" description="Disordered" evidence="7">
    <location>
        <begin position="4085"/>
        <end position="4123"/>
    </location>
</feature>
<evidence type="ECO:0000256" key="2">
    <source>
        <dbReference type="ARBA" id="ARBA00022490"/>
    </source>
</evidence>
<feature type="compositionally biased region" description="Polar residues" evidence="7">
    <location>
        <begin position="3229"/>
        <end position="3246"/>
    </location>
</feature>
<feature type="region of interest" description="Disordered" evidence="7">
    <location>
        <begin position="3824"/>
        <end position="3855"/>
    </location>
</feature>
<feature type="domain" description="ELK" evidence="8">
    <location>
        <begin position="1666"/>
        <end position="1687"/>
    </location>
</feature>
<dbReference type="GO" id="GO:0060090">
    <property type="term" value="F:molecular adaptor activity"/>
    <property type="evidence" value="ECO:0007669"/>
    <property type="project" value="InterPro"/>
</dbReference>
<feature type="compositionally biased region" description="Basic and acidic residues" evidence="7">
    <location>
        <begin position="518"/>
        <end position="530"/>
    </location>
</feature>
<evidence type="ECO:0000256" key="3">
    <source>
        <dbReference type="ARBA" id="ARBA00022553"/>
    </source>
</evidence>
<feature type="compositionally biased region" description="Basic and acidic residues" evidence="7">
    <location>
        <begin position="3938"/>
        <end position="3947"/>
    </location>
</feature>
<feature type="compositionally biased region" description="Basic and acidic residues" evidence="7">
    <location>
        <begin position="2864"/>
        <end position="2888"/>
    </location>
</feature>
<dbReference type="InterPro" id="IPR028745">
    <property type="entry name" value="AKAP9/Pericentrin"/>
</dbReference>
<keyword evidence="9" id="KW-1185">Reference proteome</keyword>
<evidence type="ECO:0000256" key="6">
    <source>
        <dbReference type="SAM" id="Coils"/>
    </source>
</evidence>
<sequence>MDEDERQRKLDAGRAKLASFRQKRAKGDGQVAQKKTQKRKGPSPTQNDGPAQGRPLGMDLQTDDNATQQDRMCNHEEPQCFGDTDQSHLPEVQWSQGHLEQHHPQEGSSVLGRQAVSGHPEEIVVVGEEVLVVRSGKDQLKQLQAAVEKRNEIISRLSCNLQEALESRDQVQQEAFSLTGQIQALKMQLQQTSQFFRSRTQWGSELSLAQRQASRPGHSSHYLPSLPNHLEVPVTEPGNQIRTLRLEHEQTGAGCVSPEQCIDPEMDVLMHTLRRELLEEREKNQLILSQLEEERKGREEERREIHQYTEEKEVLNRELHELRRRLEEERERRNEREDEREFRERREEEKRRHGEEVQRVRQLLGERGRTREELGFKASKDKLNQAKASVEEDGEREEEREECLLDLSLPTDGTPLLEIYLSSALPSHTHLSWADETLEECSLLEEHLLDNSGSYRFELDSDIISGGDQSQLSFSQEEQTHFSVPQSTAQSPHPDPENETVPSFASQWQNDPLSVSRDASETSESLRETSESQEVSDLGKELLIQQCGDLREEVALREREKEVVMEELRRSAEELEEARARWAQVSEELQDAHWELEEEREKRRRAEEEVSLKAHEEDNLKNRLCTLMEEREKEMERLNSSPLLEKEGGTLPSQERVMEQLKAEKSLLLARLKQQEELLSSVRFEKGSNKEKEGEPREVEEEKSVLFSRLRQQEQLVSSLQEVKQAGDSVSSEVHALFGRQLQSLQTHRDQLLALLEETKSRHKTTTALLSQKTLELDNTQKEMDRVQKEAETAKQEAEDRERRIEQTEREKTGVESELLCLRQNLWNLEELQGQGAREREEGRRREEEMDRTTRRMEKVMAEELEEFQRQLRTKEEEVEEEREKWEVERQEKDEEVQGVRRLLEEQRREREQEVKELLEQQMRSVEEATERLRRSHSEDVQELQEKHQEEVSELSSRLERELCEQRHSLEEEQKRQISLIKEVNEREHQRMLLEMMSQQREELSRLKAELSGEQRESMEAAHQAELLQIQSQQALELEALRLSLTNHQTTQLELSQANLQREREASLSELQASLREKWAQERAVLQARQQFEVERLRAECEERIQREQQEYQRNMDALRQECESRLSQERVSMEERQATEIVALRSRWQQESEKAQSELQTQLSEARVSLSSTQAAFTQTGADLSEAQASLEELQRLEGELNQAWTDRDAAARAVEDLVSRHQVVLQEREEKTRQLQQEVCRLHGEQVTLRQTCDQEVSQLWAQLDNMRTSRQELGELKEQLLARSSRVDDIERLKVEFNEQRREINEQNEVELENLRRYFEQRLRVAEESYREEIALLQLRLVEGALEDSVLKTQDASFLSEGRGEEEKNDALAEITLKLEKHQEAFDQLRIQLEERHTQELSNLRSSMALSYREELLQVRLDLTDRYYGDLQELKTRHALEMEQLRAKLSDSHVRELTRVRMEAARQVEVEVEHRMWCHSEELQTRTTMIQNLETQLAAVADTHNMELRSHTIKLKQSVAEELGVKLAEERKEERERVMEEMTLRRVEEVQRLRQELQEEGEARVSALREELERGMAEERRALEKGIEEARAALISLQASLDNDQNPQAVAVRQRLESQYEAELARAKSTMAAEVEELTALLQEQGDQRLRQAQDRFQEERGELEQRLAQKGEVSLGELSKEHMAAMELLKTTLLTNHTKDMDTLRTNHKAELESLLANHKAELKAMATEMATKHKEELVVLETSLESKRKAELDLLEAVLQETNQAQLEGQEAELKHWHQEEREELEKRMLGNMDTLETTYLREIQTLRDQKSALEAEHMQEVECERSRLNQKVERDGLEQQSVMEELRKKLAQLHMEKFSAMATELSHTHQNELTIQKEALEAQLSVQREALEAEHHMALEALRKKVLELAQQHCTALEELTRTYTSETQQLNTQHQQQLQERKSASARALQACRQELEESSSRQRLHFLEEVELLKAQAEGRLQHNIIQLKAEFEEQKEAELAEQRQSFMSEHKQKEQSYTDKMSQLTAQLLQLDTVVSQLRAEVGDLQGELEGKRSEMETLDTLLQRRERESQEGGNLLNMLTEDLHTAKEERHTLQSANERLKKVLIEVVLSTMAMEELIGRRVNACVGVRGHDQGERPGEETTNQETDMSTGDLDLSQRVCVSLLLTESQTNSGGEEAALGEKAALGACSQLRHSVDTLLQLLTRASTQLEESCSVHLSLEERFSQGRSDSSQMLLQHQLVLDQLDQEAGLKSKLQLELHKAEGLLEGYVAEKATLEESLQQKEVQEERLVEELEGLRAQLHQKEALTSELEDLRVQLQELSEEHSLLQRQKVHLTAGLGEREKGLLVEADRLAQERLCVQRQAEKDRSSLSLRLRALETELEEQENQGLTAEQQHRAQSEDLQQRVQALEKQLKHNRQFIDEQAVEREHERDDFQQEIRNLEAQLRQPARHTAGASKGQRIEDLVLQVESLQALIRDKTEDHTSLLAANQQVQLEVAERNEEIDKLAGRIRELEQALLSSSESSRAVSQLEQELHRTRQREEELTQDKESLQQQQLSNRLQISALQSKLDETRHCYRDNASTPDPIQLLRDTLDTAQQDLQDKEQQVCVLVGQMEETQRDLTIKEAELKHLTLQLELLTNQNTDTITQLHDQVASLQETVSDLTFRLEEREIGEEKEEESLPSALLEEKNDEIDHLTQEIHKLELELDTARDITAFQTELEDLRSQVEHLRCDIMRVRQDKQEEEERLHEVISTLQAELNTLGPAYHEVSDLSQEGDSVNPSPTPSPEPANYPQPERGGPRGGEGDSLKQEMRLLHSSSHSRSLRSRVEALQGQLEVTVGEKEAMERLLLSQEEEYRGQGEELGRRLREERERGDEVKRELNLKESELEEVRARKEGLEEERDAAVEESGRWQALAQETNSLRWEKTRLDSLVLELKSRVEEREKETEALLQTVVAVETAKAELSSEREALRKKECRLQEEIERLQQEVTSQRACLQEVSRQLEERRANQEEAQKEVLTCAEETLAKADAALRQREEELQRLGAEHQALGTELAAVKEGLCSSTERAEKLLEEGQTKDRALADLETNNQHLKAELRGLQEDLAVQEEELAYQQGELLQLRQTCNPHNRQTHSLKDVTPRGFQDGVSRNGSLSSPEVLRRLDCSEERTREDRFHPSVLHGSRLSDLSALNGTGLELQAKASPRGRQEQSCPGTISPELGTHSTHSPGSISGSDNLSMLDSMDADKVHELEALDLTAPPSSLGSASSLSATDWASDGYGSNVSSELGVRLKVELEQTERLDAQFLEYLRCRGMNPATNTHTGSAAGSMSYNDELLSPELQGVLKRVYQESCRVLALSQRNAPSNHLSLDQTICQLNSKAPPMSWEQEKRALQETVIALRELLCRMAQRPENSVDAGWSRGLQAAVRSVFDSERAGLRSELQAFLSSHPEMDSIHLLRQLEILLQRQEEQQRVVDRLLSADRHALQLQHSQGEESSKGEVLSRLRAELEESREQLNSSHSTQQELQNEIRKLGYTYIHTLLYAHTLIKILMCVSSPRLCIEDCEEAVRMEQTRVQELQQELDQERTLTHLREKEEEQQRSEVVTLRGQLDQERTTSSNLRQELQIELSRGHLLQSQLDTRLADAHKELEEECARSARQLDTFQSQEKSRLEHFLKEAESRLADAHVNELEEERERSAWRLDDITRRQEADASRDRKFISELRSQLEQERRQGEELATVTDGLRAELLQKRRRVEEEERKRREEAQRDQDAAARLRVTMETLKEQKQEASRALETERERSGRLGAELNVLRERLRSVNDEEREREEQRERERRKERQEQTVRERRHERTSNKLCELELLRQQDQQRMRDLQQTLAELEREEREMATERLSNRHQYNSSLLQLKNNTSTGPDQTSTALYNHQSSSSSSALGERLSRENSDLSARVKELSQETVNLKRTLSCLERQLRQAETENRPSTDLSNSKRLYERYLRAESFRKSLVYQKRYLLLLLGGFQDCEQATLCLIARMGAHPSPPHAHTHSPLSRFRAAVRAVIAISRLKFLTRKWQRVVRRGVTTVTVNGHSTASRTEVLRQQQPLANHNSSPPTRDSSPTCKGVVSPMKSPFRLQNRVYSNPVLSSERAPSSVLSQDAERSLTDYIHHLENVQQRLGAARPVSRGYLAPPPSSPDMIGYRQRWLQENRTWLYLSCLSPIYRYGPGEDLTTSTRIHFFVNISPHHPHHTEQTTSTRMHISG</sequence>
<feature type="region of interest" description="Disordered" evidence="7">
    <location>
        <begin position="3908"/>
        <end position="3947"/>
    </location>
</feature>